<reference evidence="8 9" key="1">
    <citation type="journal article" date="2018" name="J. Microbiol.">
        <title>Baekduia soli gen. nov., sp. nov., a novel bacterium isolated from the soil of Baekdu Mountain and proposal of a novel family name, Baekduiaceae fam. nov.</title>
        <authorList>
            <person name="An D.S."/>
            <person name="Siddiqi M.Z."/>
            <person name="Kim K.H."/>
            <person name="Yu H.S."/>
            <person name="Im W.T."/>
        </authorList>
    </citation>
    <scope>NUCLEOTIDE SEQUENCE [LARGE SCALE GENOMIC DNA]</scope>
    <source>
        <strain evidence="8 9">BR7-21</strain>
    </source>
</reference>
<accession>A0A5B8U5J2</accession>
<evidence type="ECO:0000256" key="1">
    <source>
        <dbReference type="ARBA" id="ARBA00006217"/>
    </source>
</evidence>
<evidence type="ECO:0000256" key="2">
    <source>
        <dbReference type="ARBA" id="ARBA00012925"/>
    </source>
</evidence>
<evidence type="ECO:0000256" key="4">
    <source>
        <dbReference type="ARBA" id="ARBA00022833"/>
    </source>
</evidence>
<dbReference type="Pfam" id="PF00484">
    <property type="entry name" value="Pro_CA"/>
    <property type="match status" value="1"/>
</dbReference>
<dbReference type="EMBL" id="CP042430">
    <property type="protein sequence ID" value="QEC48257.1"/>
    <property type="molecule type" value="Genomic_DNA"/>
</dbReference>
<dbReference type="EC" id="4.2.1.1" evidence="2"/>
<protein>
    <recommendedName>
        <fullName evidence="2">carbonic anhydrase</fullName>
        <ecNumber evidence="2">4.2.1.1</ecNumber>
    </recommendedName>
</protein>
<proteinExistence type="inferred from homology"/>
<dbReference type="AlphaFoldDB" id="A0A5B8U5J2"/>
<dbReference type="Gene3D" id="3.40.1050.10">
    <property type="entry name" value="Carbonic anhydrase"/>
    <property type="match status" value="1"/>
</dbReference>
<evidence type="ECO:0000313" key="9">
    <source>
        <dbReference type="Proteomes" id="UP000321805"/>
    </source>
</evidence>
<comment type="similarity">
    <text evidence="1">Belongs to the beta-class carbonic anhydrase family.</text>
</comment>
<keyword evidence="3 7" id="KW-0479">Metal-binding</keyword>
<organism evidence="8 9">
    <name type="scientific">Baekduia soli</name>
    <dbReference type="NCBI Taxonomy" id="496014"/>
    <lineage>
        <taxon>Bacteria</taxon>
        <taxon>Bacillati</taxon>
        <taxon>Actinomycetota</taxon>
        <taxon>Thermoleophilia</taxon>
        <taxon>Solirubrobacterales</taxon>
        <taxon>Baekduiaceae</taxon>
        <taxon>Baekduia</taxon>
    </lineage>
</organism>
<dbReference type="KEGG" id="bsol:FSW04_12230"/>
<feature type="binding site" evidence="7">
    <location>
        <position position="94"/>
    </location>
    <ligand>
        <name>Zn(2+)</name>
        <dbReference type="ChEBI" id="CHEBI:29105"/>
    </ligand>
</feature>
<sequence length="175" mass="19449">MVRCIMPNADKMMDFVAAHAEDLASPGLSPRPSRRVAVLSCMDTRIDVLSMLGLNRGDAHIIRNAGGLVTDDALRSLSVSQRLLGTDEIVVVMHDDCGLHRASEDDYRRALARDGVLPTWRLGAFDDVEETLRHGLGRLRTAPELPAREHIYGFVYDPETARLREVHPREVGLRG</sequence>
<comment type="catalytic activity">
    <reaction evidence="6">
        <text>hydrogencarbonate + H(+) = CO2 + H2O</text>
        <dbReference type="Rhea" id="RHEA:10748"/>
        <dbReference type="ChEBI" id="CHEBI:15377"/>
        <dbReference type="ChEBI" id="CHEBI:15378"/>
        <dbReference type="ChEBI" id="CHEBI:16526"/>
        <dbReference type="ChEBI" id="CHEBI:17544"/>
        <dbReference type="EC" id="4.2.1.1"/>
    </reaction>
</comment>
<dbReference type="SUPFAM" id="SSF53056">
    <property type="entry name" value="beta-carbonic anhydrase, cab"/>
    <property type="match status" value="1"/>
</dbReference>
<comment type="cofactor">
    <cofactor evidence="7">
        <name>Zn(2+)</name>
        <dbReference type="ChEBI" id="CHEBI:29105"/>
    </cofactor>
    <text evidence="7">Binds 1 zinc ion per subunit.</text>
</comment>
<dbReference type="GO" id="GO:0008270">
    <property type="term" value="F:zinc ion binding"/>
    <property type="evidence" value="ECO:0007669"/>
    <property type="project" value="InterPro"/>
</dbReference>
<dbReference type="SMART" id="SM00947">
    <property type="entry name" value="Pro_CA"/>
    <property type="match status" value="1"/>
</dbReference>
<keyword evidence="4 7" id="KW-0862">Zinc</keyword>
<feature type="binding site" evidence="7">
    <location>
        <position position="41"/>
    </location>
    <ligand>
        <name>Zn(2+)</name>
        <dbReference type="ChEBI" id="CHEBI:29105"/>
    </ligand>
</feature>
<dbReference type="PANTHER" id="PTHR43175">
    <property type="entry name" value="CARBONIC ANHYDRASE"/>
    <property type="match status" value="1"/>
</dbReference>
<dbReference type="InterPro" id="IPR001765">
    <property type="entry name" value="Carbonic_anhydrase"/>
</dbReference>
<evidence type="ECO:0000256" key="6">
    <source>
        <dbReference type="ARBA" id="ARBA00048348"/>
    </source>
</evidence>
<dbReference type="InterPro" id="IPR036874">
    <property type="entry name" value="Carbonic_anhydrase_sf"/>
</dbReference>
<comment type="function">
    <text evidence="5">Catalyzes the reversible hydration of carbon dioxide to form bicarbonate.</text>
</comment>
<dbReference type="Proteomes" id="UP000321805">
    <property type="component" value="Chromosome"/>
</dbReference>
<dbReference type="PANTHER" id="PTHR43175:SF3">
    <property type="entry name" value="CARBON DISULFIDE HYDROLASE"/>
    <property type="match status" value="1"/>
</dbReference>
<gene>
    <name evidence="8" type="ORF">FSW04_12230</name>
</gene>
<evidence type="ECO:0000313" key="8">
    <source>
        <dbReference type="EMBL" id="QEC48257.1"/>
    </source>
</evidence>
<dbReference type="GO" id="GO:0004089">
    <property type="term" value="F:carbonate dehydratase activity"/>
    <property type="evidence" value="ECO:0007669"/>
    <property type="project" value="UniProtKB-EC"/>
</dbReference>
<dbReference type="OrthoDB" id="8968066at2"/>
<evidence type="ECO:0000256" key="3">
    <source>
        <dbReference type="ARBA" id="ARBA00022723"/>
    </source>
</evidence>
<keyword evidence="9" id="KW-1185">Reference proteome</keyword>
<feature type="binding site" evidence="7">
    <location>
        <position position="43"/>
    </location>
    <ligand>
        <name>Zn(2+)</name>
        <dbReference type="ChEBI" id="CHEBI:29105"/>
    </ligand>
</feature>
<feature type="binding site" evidence="7">
    <location>
        <position position="97"/>
    </location>
    <ligand>
        <name>Zn(2+)</name>
        <dbReference type="ChEBI" id="CHEBI:29105"/>
    </ligand>
</feature>
<evidence type="ECO:0000256" key="5">
    <source>
        <dbReference type="ARBA" id="ARBA00024993"/>
    </source>
</evidence>
<dbReference type="CDD" id="cd03379">
    <property type="entry name" value="beta_CA_cladeD"/>
    <property type="match status" value="1"/>
</dbReference>
<name>A0A5B8U5J2_9ACTN</name>
<evidence type="ECO:0000256" key="7">
    <source>
        <dbReference type="PIRSR" id="PIRSR601765-1"/>
    </source>
</evidence>